<dbReference type="Proteomes" id="UP000030649">
    <property type="component" value="Unassembled WGS sequence"/>
</dbReference>
<protein>
    <submittedName>
        <fullName evidence="1">Uncharacterized protein</fullName>
    </submittedName>
</protein>
<accession>U1P939</accession>
<proteinExistence type="predicted"/>
<dbReference type="AlphaFoldDB" id="U1P939"/>
<organism evidence="1 2">
    <name type="scientific">Haloquadratum walsbyi J07HQW1</name>
    <dbReference type="NCBI Taxonomy" id="1238424"/>
    <lineage>
        <taxon>Archaea</taxon>
        <taxon>Methanobacteriati</taxon>
        <taxon>Methanobacteriota</taxon>
        <taxon>Stenosarchaea group</taxon>
        <taxon>Halobacteria</taxon>
        <taxon>Halobacteriales</taxon>
        <taxon>Haloferacaceae</taxon>
        <taxon>Haloquadratum</taxon>
    </lineage>
</organism>
<gene>
    <name evidence="1" type="ORF">J07HQW1_00075</name>
</gene>
<evidence type="ECO:0000313" key="2">
    <source>
        <dbReference type="Proteomes" id="UP000030649"/>
    </source>
</evidence>
<evidence type="ECO:0000313" key="1">
    <source>
        <dbReference type="EMBL" id="ERG90062.1"/>
    </source>
</evidence>
<dbReference type="HOGENOM" id="CLU_3280824_0_0_2"/>
<name>U1P939_9EURY</name>
<dbReference type="EMBL" id="KE356560">
    <property type="protein sequence ID" value="ERG90062.1"/>
    <property type="molecule type" value="Genomic_DNA"/>
</dbReference>
<feature type="non-terminal residue" evidence="1">
    <location>
        <position position="42"/>
    </location>
</feature>
<reference evidence="1 2" key="1">
    <citation type="journal article" date="2013" name="PLoS ONE">
        <title>Assembly-driven community genomics of a hypersaline microbial ecosystem.</title>
        <authorList>
            <person name="Podell S."/>
            <person name="Ugalde J.A."/>
            <person name="Narasingarao P."/>
            <person name="Banfield J.F."/>
            <person name="Heidelberg K.B."/>
            <person name="Allen E.E."/>
        </authorList>
    </citation>
    <scope>NUCLEOTIDE SEQUENCE [LARGE SCALE GENOMIC DNA]</scope>
    <source>
        <strain evidence="2">J07HQW1</strain>
    </source>
</reference>
<sequence>MKYYPPEHISAISGETEDWKRVANLCEPLARRLYLELSYSER</sequence>